<evidence type="ECO:0000256" key="3">
    <source>
        <dbReference type="SAM" id="MobiDB-lite"/>
    </source>
</evidence>
<evidence type="ECO:0000259" key="4">
    <source>
        <dbReference type="Pfam" id="PF03389"/>
    </source>
</evidence>
<evidence type="ECO:0000313" key="5">
    <source>
        <dbReference type="EMBL" id="SFN30992.1"/>
    </source>
</evidence>
<name>A0A1I4XYV8_9GAMM</name>
<evidence type="ECO:0000256" key="2">
    <source>
        <dbReference type="ARBA" id="ARBA00022971"/>
    </source>
</evidence>
<evidence type="ECO:0000256" key="1">
    <source>
        <dbReference type="ARBA" id="ARBA00010873"/>
    </source>
</evidence>
<protein>
    <submittedName>
        <fullName evidence="5">MobA/MobL family protein</fullName>
    </submittedName>
</protein>
<feature type="region of interest" description="Disordered" evidence="3">
    <location>
        <begin position="395"/>
        <end position="446"/>
    </location>
</feature>
<keyword evidence="6" id="KW-1185">Reference proteome</keyword>
<dbReference type="Gene3D" id="3.30.930.30">
    <property type="match status" value="1"/>
</dbReference>
<reference evidence="5 6" key="1">
    <citation type="submission" date="2016-10" db="EMBL/GenBank/DDBJ databases">
        <authorList>
            <person name="de Groot N.N."/>
        </authorList>
    </citation>
    <scope>NUCLEOTIDE SEQUENCE [LARGE SCALE GENOMIC DNA]</scope>
    <source>
        <strain evidence="5 6">CGMCC 1.7659</strain>
    </source>
</reference>
<gene>
    <name evidence="5" type="ORF">SAMN05216289_11353</name>
</gene>
<accession>A0A1I4XYV8</accession>
<keyword evidence="2" id="KW-0184">Conjugation</keyword>
<dbReference type="EMBL" id="FOVF01000013">
    <property type="protein sequence ID" value="SFN30992.1"/>
    <property type="molecule type" value="Genomic_DNA"/>
</dbReference>
<feature type="domain" description="MobA/MobL protein" evidence="4">
    <location>
        <begin position="1"/>
        <end position="204"/>
    </location>
</feature>
<organism evidence="5 6">
    <name type="scientific">Dokdonella immobilis</name>
    <dbReference type="NCBI Taxonomy" id="578942"/>
    <lineage>
        <taxon>Bacteria</taxon>
        <taxon>Pseudomonadati</taxon>
        <taxon>Pseudomonadota</taxon>
        <taxon>Gammaproteobacteria</taxon>
        <taxon>Lysobacterales</taxon>
        <taxon>Rhodanobacteraceae</taxon>
        <taxon>Dokdonella</taxon>
    </lineage>
</organism>
<evidence type="ECO:0000313" key="6">
    <source>
        <dbReference type="Proteomes" id="UP000198575"/>
    </source>
</evidence>
<sequence length="446" mass="48187">MADDRTGLVHDYRKKSGVVSAKMFAPRDAPPWATEVTALWNAAENAEARINSRVARELEVALPAELNAAQREALAHELAKMLVDRYSVAVMAAIHEPGPEGDGRNYHVHLLMTTRVVGANGMGVKARVLDDKVSGPMEVAKLREWVAVATNRHLAGAGFEDRVDHRTLGEQAGGAAVHGDLDGVAVLSREPTKHLGRAATALARRGAASDRASGAVLLASQNALLVAEGRLRALELSQQTPMARPSRPTRGNAPSRRPRISLKQSLRPSDASLIGDTALMVRATGADAMLLNNQATVLQTGLRAVRDDARKQVAALERSLRTSKALADSVLRAAQVAADQARGLPMPRAENRINLRVGRQPIERCPVAKTSSESGIVCPPRAGTARTRRQWAELRRAERKAQYTRAPRRDESTPPVMSSFGFSATKRRRPALDAPGPNPRWRPPSP</sequence>
<feature type="compositionally biased region" description="Pro residues" evidence="3">
    <location>
        <begin position="436"/>
        <end position="446"/>
    </location>
</feature>
<dbReference type="AlphaFoldDB" id="A0A1I4XYV8"/>
<comment type="similarity">
    <text evidence="1">Belongs to the MobA/MobL family.</text>
</comment>
<dbReference type="InterPro" id="IPR005053">
    <property type="entry name" value="MobA_MobL"/>
</dbReference>
<proteinExistence type="inferred from homology"/>
<feature type="region of interest" description="Disordered" evidence="3">
    <location>
        <begin position="237"/>
        <end position="259"/>
    </location>
</feature>
<dbReference type="Proteomes" id="UP000198575">
    <property type="component" value="Unassembled WGS sequence"/>
</dbReference>
<dbReference type="Pfam" id="PF03389">
    <property type="entry name" value="MobA_MobL"/>
    <property type="match status" value="1"/>
</dbReference>
<dbReference type="STRING" id="578942.SAMN05216289_11353"/>
<feature type="compositionally biased region" description="Basic and acidic residues" evidence="3">
    <location>
        <begin position="395"/>
        <end position="412"/>
    </location>
</feature>